<dbReference type="Proteomes" id="UP001642409">
    <property type="component" value="Unassembled WGS sequence"/>
</dbReference>
<reference evidence="3 4" key="2">
    <citation type="submission" date="2024-07" db="EMBL/GenBank/DDBJ databases">
        <authorList>
            <person name="Akdeniz Z."/>
        </authorList>
    </citation>
    <scope>NUCLEOTIDE SEQUENCE [LARGE SCALE GENOMIC DNA]</scope>
</reference>
<reference evidence="2" key="1">
    <citation type="submission" date="2023-06" db="EMBL/GenBank/DDBJ databases">
        <authorList>
            <person name="Kurt Z."/>
        </authorList>
    </citation>
    <scope>NUCLEOTIDE SEQUENCE</scope>
</reference>
<sequence length="115" mass="13276">MHLYTTITTTTTIPYLSIQHTATGPSTTHTRPQQSQEALVPSRAGVPGACRWSRSSTRWSRSSTRWSRSSTRWRQRRRERRQDQDTTTRPPMAWGAVSQVYGLGKRVMVMREGRK</sequence>
<feature type="compositionally biased region" description="Low complexity" evidence="1">
    <location>
        <begin position="51"/>
        <end position="70"/>
    </location>
</feature>
<evidence type="ECO:0000256" key="1">
    <source>
        <dbReference type="SAM" id="MobiDB-lite"/>
    </source>
</evidence>
<dbReference type="AlphaFoldDB" id="A0AA86NQ04"/>
<accession>A0AA86NQ04</accession>
<dbReference type="EMBL" id="CATOUU010000311">
    <property type="protein sequence ID" value="CAI9924397.1"/>
    <property type="molecule type" value="Genomic_DNA"/>
</dbReference>
<evidence type="ECO:0000313" key="4">
    <source>
        <dbReference type="Proteomes" id="UP001642409"/>
    </source>
</evidence>
<comment type="caution">
    <text evidence="2">The sequence shown here is derived from an EMBL/GenBank/DDBJ whole genome shotgun (WGS) entry which is preliminary data.</text>
</comment>
<evidence type="ECO:0000313" key="2">
    <source>
        <dbReference type="EMBL" id="CAI9924397.1"/>
    </source>
</evidence>
<proteinExistence type="predicted"/>
<name>A0AA86NQ04_9EUKA</name>
<evidence type="ECO:0000313" key="3">
    <source>
        <dbReference type="EMBL" id="CAL6086820.1"/>
    </source>
</evidence>
<gene>
    <name evidence="2" type="ORF">HINF_LOCUS12042</name>
    <name evidence="3" type="ORF">HINF_LOCUS63350</name>
</gene>
<protein>
    <submittedName>
        <fullName evidence="3">Hypothetical_protein</fullName>
    </submittedName>
</protein>
<dbReference type="EMBL" id="CAXDID020000396">
    <property type="protein sequence ID" value="CAL6086820.1"/>
    <property type="molecule type" value="Genomic_DNA"/>
</dbReference>
<keyword evidence="4" id="KW-1185">Reference proteome</keyword>
<feature type="region of interest" description="Disordered" evidence="1">
    <location>
        <begin position="21"/>
        <end position="94"/>
    </location>
</feature>
<organism evidence="2">
    <name type="scientific">Hexamita inflata</name>
    <dbReference type="NCBI Taxonomy" id="28002"/>
    <lineage>
        <taxon>Eukaryota</taxon>
        <taxon>Metamonada</taxon>
        <taxon>Diplomonadida</taxon>
        <taxon>Hexamitidae</taxon>
        <taxon>Hexamitinae</taxon>
        <taxon>Hexamita</taxon>
    </lineage>
</organism>
<feature type="compositionally biased region" description="Polar residues" evidence="1">
    <location>
        <begin position="21"/>
        <end position="37"/>
    </location>
</feature>